<dbReference type="RefSeq" id="WP_283442813.1">
    <property type="nucleotide sequence ID" value="NZ_FXUL01000009.1"/>
</dbReference>
<proteinExistence type="predicted"/>
<dbReference type="EMBL" id="FXUL01000009">
    <property type="protein sequence ID" value="SMP63778.1"/>
    <property type="molecule type" value="Genomic_DNA"/>
</dbReference>
<accession>A0ABY1QBX0</accession>
<organism evidence="1 2">
    <name type="scientific">Noviherbaspirillum suwonense</name>
    <dbReference type="NCBI Taxonomy" id="1224511"/>
    <lineage>
        <taxon>Bacteria</taxon>
        <taxon>Pseudomonadati</taxon>
        <taxon>Pseudomonadota</taxon>
        <taxon>Betaproteobacteria</taxon>
        <taxon>Burkholderiales</taxon>
        <taxon>Oxalobacteraceae</taxon>
        <taxon>Noviherbaspirillum</taxon>
    </lineage>
</organism>
<protein>
    <submittedName>
        <fullName evidence="1">Uncharacterized protein</fullName>
    </submittedName>
</protein>
<sequence>MAVELPAKLYTAVGTFQCGQDLRIDVAVPNFPTEQEAEDYAQAFGVKLADGLLFRNDGKAGGLFDEDPREVLDSQVAISRRSQDGGAESYRPESITIAQLAAAPGFDGAFQPVAWRVEEDRI</sequence>
<dbReference type="Proteomes" id="UP001158049">
    <property type="component" value="Unassembled WGS sequence"/>
</dbReference>
<name>A0ABY1QBX0_9BURK</name>
<comment type="caution">
    <text evidence="1">The sequence shown here is derived from an EMBL/GenBank/DDBJ whole genome shotgun (WGS) entry which is preliminary data.</text>
</comment>
<evidence type="ECO:0000313" key="2">
    <source>
        <dbReference type="Proteomes" id="UP001158049"/>
    </source>
</evidence>
<reference evidence="1 2" key="1">
    <citation type="submission" date="2017-05" db="EMBL/GenBank/DDBJ databases">
        <authorList>
            <person name="Varghese N."/>
            <person name="Submissions S."/>
        </authorList>
    </citation>
    <scope>NUCLEOTIDE SEQUENCE [LARGE SCALE GENOMIC DNA]</scope>
    <source>
        <strain evidence="1 2">DSM 26001</strain>
    </source>
</reference>
<gene>
    <name evidence="1" type="ORF">SAMN06295970_109140</name>
</gene>
<keyword evidence="2" id="KW-1185">Reference proteome</keyword>
<evidence type="ECO:0000313" key="1">
    <source>
        <dbReference type="EMBL" id="SMP63778.1"/>
    </source>
</evidence>